<name>A0AAU8NFI2_9BACL</name>
<protein>
    <submittedName>
        <fullName evidence="1">WXG100 family type VII secretion target</fullName>
    </submittedName>
</protein>
<dbReference type="InterPro" id="IPR036689">
    <property type="entry name" value="ESAT-6-like_sf"/>
</dbReference>
<sequence>MSTIKVTPEQLHHVSSQVDQARQQLEHIQDNLSRQMMFLQAMWMGVTQERFYDDFARSRPVLQKALESMVYTSKELKDIAIRFENADAEKGSLGGVIGAVGAAAMMKSTGSDTGSEDKGYRMAQVDVLGRLMWMPVNEKGFPDQASLQAYEKDQGHLDINRMQAAGYVEEPEEDIHALQIKAFENRIHPFTGEPVSDKYAQIMLTSLKFSQIVMAFQMVRGSMPGRKGPFRLPASDPAVAKIKKNLEAAEVRKTSSTERTSNVRTFISTDKYVGETANAIEARYPGKVVDVNKKVYRDDGTPLTDYDIELDNAIIQVKQGGGKGATRQAINTASSTNKEVIVYLPNQISNSAVVKGLQKEGFQVFTSESDLINYVGR</sequence>
<evidence type="ECO:0000313" key="1">
    <source>
        <dbReference type="EMBL" id="XCP96466.1"/>
    </source>
</evidence>
<organism evidence="1">
    <name type="scientific">Paenibacillus sp. AN1007</name>
    <dbReference type="NCBI Taxonomy" id="3151385"/>
    <lineage>
        <taxon>Bacteria</taxon>
        <taxon>Bacillati</taxon>
        <taxon>Bacillota</taxon>
        <taxon>Bacilli</taxon>
        <taxon>Bacillales</taxon>
        <taxon>Paenibacillaceae</taxon>
        <taxon>Paenibacillus</taxon>
    </lineage>
</organism>
<gene>
    <name evidence="1" type="ORF">ABXS70_07115</name>
</gene>
<dbReference type="InterPro" id="IPR010310">
    <property type="entry name" value="T7SS_ESAT-6-like"/>
</dbReference>
<dbReference type="AlphaFoldDB" id="A0AAU8NFI2"/>
<dbReference type="Gene3D" id="1.10.287.850">
    <property type="entry name" value="HP0062-like domain"/>
    <property type="match status" value="1"/>
</dbReference>
<dbReference type="Pfam" id="PF06013">
    <property type="entry name" value="WXG100"/>
    <property type="match status" value="1"/>
</dbReference>
<proteinExistence type="predicted"/>
<dbReference type="EMBL" id="CP159992">
    <property type="protein sequence ID" value="XCP96466.1"/>
    <property type="molecule type" value="Genomic_DNA"/>
</dbReference>
<accession>A0AAU8NFI2</accession>
<dbReference type="NCBIfam" id="TIGR03930">
    <property type="entry name" value="WXG100_ESAT6"/>
    <property type="match status" value="1"/>
</dbReference>
<dbReference type="RefSeq" id="WP_366294977.1">
    <property type="nucleotide sequence ID" value="NZ_CP159992.1"/>
</dbReference>
<dbReference type="SUPFAM" id="SSF140453">
    <property type="entry name" value="EsxAB dimer-like"/>
    <property type="match status" value="1"/>
</dbReference>
<reference evidence="1" key="1">
    <citation type="submission" date="2024-05" db="EMBL/GenBank/DDBJ databases">
        <title>Draft genome assemblies of 36 bacteria isolated from hibernating arctic ground squirrels.</title>
        <authorList>
            <person name="McKee H."/>
            <person name="Mullen L."/>
            <person name="Drown D.M."/>
            <person name="Duddleston K.N."/>
        </authorList>
    </citation>
    <scope>NUCLEOTIDE SEQUENCE</scope>
    <source>
        <strain evidence="1">AN1007</strain>
    </source>
</reference>